<feature type="region of interest" description="Disordered" evidence="1">
    <location>
        <begin position="75"/>
        <end position="112"/>
    </location>
</feature>
<evidence type="ECO:0000313" key="2">
    <source>
        <dbReference type="EMBL" id="ACU39402.1"/>
    </source>
</evidence>
<dbReference type="HOGENOM" id="CLU_2021781_0_0_11"/>
<dbReference type="STRING" id="446462.Amir_5584"/>
<evidence type="ECO:0000313" key="3">
    <source>
        <dbReference type="Proteomes" id="UP000002213"/>
    </source>
</evidence>
<dbReference type="RefSeq" id="WP_015804287.1">
    <property type="nucleotide sequence ID" value="NC_013093.1"/>
</dbReference>
<gene>
    <name evidence="2" type="ordered locus">Amir_5584</name>
</gene>
<evidence type="ECO:0000256" key="1">
    <source>
        <dbReference type="SAM" id="MobiDB-lite"/>
    </source>
</evidence>
<accession>C6WBB1</accession>
<protein>
    <submittedName>
        <fullName evidence="2">Uncharacterized protein</fullName>
    </submittedName>
</protein>
<reference evidence="2 3" key="1">
    <citation type="journal article" date="2009" name="Stand. Genomic Sci.">
        <title>Complete genome sequence of Actinosynnema mirum type strain (101).</title>
        <authorList>
            <person name="Land M."/>
            <person name="Lapidus A."/>
            <person name="Mayilraj S."/>
            <person name="Chen F."/>
            <person name="Copeland A."/>
            <person name="Del Rio T.G."/>
            <person name="Nolan M."/>
            <person name="Lucas S."/>
            <person name="Tice H."/>
            <person name="Cheng J.F."/>
            <person name="Chertkov O."/>
            <person name="Bruce D."/>
            <person name="Goodwin L."/>
            <person name="Pitluck S."/>
            <person name="Rohde M."/>
            <person name="Goker M."/>
            <person name="Pati A."/>
            <person name="Ivanova N."/>
            <person name="Mavromatis K."/>
            <person name="Chen A."/>
            <person name="Palaniappan K."/>
            <person name="Hauser L."/>
            <person name="Chang Y.J."/>
            <person name="Jeffries C.C."/>
            <person name="Brettin T."/>
            <person name="Detter J.C."/>
            <person name="Han C."/>
            <person name="Chain P."/>
            <person name="Tindall B.J."/>
            <person name="Bristow J."/>
            <person name="Eisen J.A."/>
            <person name="Markowitz V."/>
            <person name="Hugenholtz P."/>
            <person name="Kyrpides N.C."/>
            <person name="Klenk H.P."/>
        </authorList>
    </citation>
    <scope>NUCLEOTIDE SEQUENCE [LARGE SCALE GENOMIC DNA]</scope>
    <source>
        <strain evidence="3">ATCC 29888 / DSM 43827 / JCM 3225 / NBRC 14064 / NCIMB 13271 / NRRL B-12336 / IMRU 3971 / 101</strain>
    </source>
</reference>
<dbReference type="KEGG" id="ami:Amir_5584"/>
<keyword evidence="3" id="KW-1185">Reference proteome</keyword>
<organism evidence="2 3">
    <name type="scientific">Actinosynnema mirum (strain ATCC 29888 / DSM 43827 / JCM 3225 / NBRC 14064 / NCIMB 13271 / NRRL B-12336 / IMRU 3971 / 101)</name>
    <dbReference type="NCBI Taxonomy" id="446462"/>
    <lineage>
        <taxon>Bacteria</taxon>
        <taxon>Bacillati</taxon>
        <taxon>Actinomycetota</taxon>
        <taxon>Actinomycetes</taxon>
        <taxon>Pseudonocardiales</taxon>
        <taxon>Pseudonocardiaceae</taxon>
        <taxon>Actinosynnema</taxon>
    </lineage>
</organism>
<dbReference type="Proteomes" id="UP000002213">
    <property type="component" value="Chromosome"/>
</dbReference>
<sequence>MSRLLPAVLAAAHLAERTGLEVEQEDVEFYASVYPRSLPRSATGEYSVEDLDYVASHRLPALTEVFEVRRVRKSVPQNVSDPAGERTTGRSEGGGCSHREYRAGQGMGKCPSCKRRMTQYGR</sequence>
<dbReference type="EMBL" id="CP001630">
    <property type="protein sequence ID" value="ACU39402.1"/>
    <property type="molecule type" value="Genomic_DNA"/>
</dbReference>
<dbReference type="AlphaFoldDB" id="C6WBB1"/>
<proteinExistence type="predicted"/>
<name>C6WBB1_ACTMD</name>